<comment type="caution">
    <text evidence="2">The sequence shown here is derived from an EMBL/GenBank/DDBJ whole genome shotgun (WGS) entry which is preliminary data.</text>
</comment>
<keyword evidence="1" id="KW-0472">Membrane</keyword>
<feature type="transmembrane region" description="Helical" evidence="1">
    <location>
        <begin position="12"/>
        <end position="33"/>
    </location>
</feature>
<name>A0A016SNP3_9BILA</name>
<accession>A0A016SNP3</accession>
<dbReference type="InterPro" id="IPR052501">
    <property type="entry name" value="Alpha-1-2_FucT"/>
</dbReference>
<sequence>MQKSVPTVVWKGLVISGIIVQLCLLIRIQNWFFTGIDIYDKKYVGFHLNHGRLGNQLFHLVTGYGIARTLGRKHYFPNERHKDYVLNYLQRITKVFPLLEQTYVFAPVLVNQTVVRFANSCCVYENPLRLSTNNARYLLLDFYFGQNPRYFQNYMADVRKLLRFSNDYRREGNYLIDLLRMVTEIFAWLGVFEVLLGDSFGKVCVTIQLTKAVLISKFDEYMDLYVSSQLCRSFLISAVTSTFGWWLAFFAYGQNAIYYMPDERIQVDKVPDGELFLKTWQQYKG</sequence>
<keyword evidence="1" id="KW-0812">Transmembrane</keyword>
<evidence type="ECO:0000313" key="3">
    <source>
        <dbReference type="Proteomes" id="UP000024635"/>
    </source>
</evidence>
<dbReference type="STRING" id="53326.A0A016SNP3"/>
<gene>
    <name evidence="2" type="primary">Acey_s0200.g1707</name>
    <name evidence="2" type="ORF">Y032_0200g1707</name>
</gene>
<keyword evidence="1" id="KW-1133">Transmembrane helix</keyword>
<proteinExistence type="predicted"/>
<organism evidence="2 3">
    <name type="scientific">Ancylostoma ceylanicum</name>
    <dbReference type="NCBI Taxonomy" id="53326"/>
    <lineage>
        <taxon>Eukaryota</taxon>
        <taxon>Metazoa</taxon>
        <taxon>Ecdysozoa</taxon>
        <taxon>Nematoda</taxon>
        <taxon>Chromadorea</taxon>
        <taxon>Rhabditida</taxon>
        <taxon>Rhabditina</taxon>
        <taxon>Rhabditomorpha</taxon>
        <taxon>Strongyloidea</taxon>
        <taxon>Ancylostomatidae</taxon>
        <taxon>Ancylostomatinae</taxon>
        <taxon>Ancylostoma</taxon>
    </lineage>
</organism>
<evidence type="ECO:0000256" key="1">
    <source>
        <dbReference type="SAM" id="Phobius"/>
    </source>
</evidence>
<reference evidence="3" key="1">
    <citation type="journal article" date="2015" name="Nat. Genet.">
        <title>The genome and transcriptome of the zoonotic hookworm Ancylostoma ceylanicum identify infection-specific gene families.</title>
        <authorList>
            <person name="Schwarz E.M."/>
            <person name="Hu Y."/>
            <person name="Antoshechkin I."/>
            <person name="Miller M.M."/>
            <person name="Sternberg P.W."/>
            <person name="Aroian R.V."/>
        </authorList>
    </citation>
    <scope>NUCLEOTIDE SEQUENCE</scope>
    <source>
        <strain evidence="3">HY135</strain>
    </source>
</reference>
<dbReference type="PANTHER" id="PTHR22898">
    <property type="entry name" value="UNCHARACTERIZED GLYCOSOL TRANSFERASE-RELATED"/>
    <property type="match status" value="1"/>
</dbReference>
<dbReference type="Proteomes" id="UP000024635">
    <property type="component" value="Unassembled WGS sequence"/>
</dbReference>
<dbReference type="AlphaFoldDB" id="A0A016SNP3"/>
<dbReference type="EMBL" id="JARK01001536">
    <property type="protein sequence ID" value="EYB91962.1"/>
    <property type="molecule type" value="Genomic_DNA"/>
</dbReference>
<dbReference type="OrthoDB" id="5815225at2759"/>
<dbReference type="PANTHER" id="PTHR22898:SF3">
    <property type="entry name" value="ALPHA-1,2-FUCOSYLTRANSFERASE-RELATED"/>
    <property type="match status" value="1"/>
</dbReference>
<protein>
    <submittedName>
        <fullName evidence="2">Uncharacterized protein</fullName>
    </submittedName>
</protein>
<keyword evidence="3" id="KW-1185">Reference proteome</keyword>
<evidence type="ECO:0000313" key="2">
    <source>
        <dbReference type="EMBL" id="EYB91962.1"/>
    </source>
</evidence>